<dbReference type="InParanoid" id="E4XP62"/>
<organism evidence="2">
    <name type="scientific">Oikopleura dioica</name>
    <name type="common">Tunicate</name>
    <dbReference type="NCBI Taxonomy" id="34765"/>
    <lineage>
        <taxon>Eukaryota</taxon>
        <taxon>Metazoa</taxon>
        <taxon>Chordata</taxon>
        <taxon>Tunicata</taxon>
        <taxon>Appendicularia</taxon>
        <taxon>Copelata</taxon>
        <taxon>Oikopleuridae</taxon>
        <taxon>Oikopleura</taxon>
    </lineage>
</organism>
<proteinExistence type="predicted"/>
<dbReference type="Proteomes" id="UP000001307">
    <property type="component" value="Unassembled WGS sequence"/>
</dbReference>
<dbReference type="AlphaFoldDB" id="E4XP62"/>
<sequence>MELQTKLGKIRGRLWNVSEEIKSKDGEQHLEVANFNKIPFARTPRLSKPVSFGKWEDTIDGTGNTPMVPQNDGFMEKLHLMEGQTFISKAMFEKLNAETKTDDEVLHLSVYTPSNFKSASKKKPVMVFIHGGGFLFGGAYMYNAAPLVAVGDCVVVTISYRMNMLGFLGGNWGLWDQVEALKWVKANIGDYGGDRDNVTIFGESAGSWSVECHLLSERSTGLFHRAICQSGSIQILKPKPELPAMIKFAQEYFEVNDFDCLKAKVKKASVNEILEFYGKVPKGMEECFRTLSGDDGFFSTAPWQMKEFVNKVPVLAGKNQSECGAMLLVFLEEMMPGLSTGLTKEALKGAIQFGVAKLVQDEAKAAEITEKTFHAWLSIYMEDKKDPMTYTRIFAQSMADQFFYGVVDRMENNSELQDMFLYEFDSRTEMFHDTEFHGSSPNIRPEFCRTDHGDDLVYTFGYPFLADFFTLMDGQRWTEQEIALSKRVMKIWSQFALTGSPGWNKYDKATKLFNVFNKEGVLLKSGNDPMLIARFNMWKASVYGPA</sequence>
<dbReference type="SUPFAM" id="SSF53474">
    <property type="entry name" value="alpha/beta-Hydrolases"/>
    <property type="match status" value="1"/>
</dbReference>
<dbReference type="EMBL" id="FN653089">
    <property type="protein sequence ID" value="CBY11650.1"/>
    <property type="molecule type" value="Genomic_DNA"/>
</dbReference>
<reference evidence="2" key="1">
    <citation type="journal article" date="2010" name="Science">
        <title>Plasticity of animal genome architecture unmasked by rapid evolution of a pelagic tunicate.</title>
        <authorList>
            <person name="Denoeud F."/>
            <person name="Henriet S."/>
            <person name="Mungpakdee S."/>
            <person name="Aury J.M."/>
            <person name="Da Silva C."/>
            <person name="Brinkmann H."/>
            <person name="Mikhaleva J."/>
            <person name="Olsen L.C."/>
            <person name="Jubin C."/>
            <person name="Canestro C."/>
            <person name="Bouquet J.M."/>
            <person name="Danks G."/>
            <person name="Poulain J."/>
            <person name="Campsteijn C."/>
            <person name="Adamski M."/>
            <person name="Cross I."/>
            <person name="Yadetie F."/>
            <person name="Muffato M."/>
            <person name="Louis A."/>
            <person name="Butcher S."/>
            <person name="Tsagkogeorga G."/>
            <person name="Konrad A."/>
            <person name="Singh S."/>
            <person name="Jensen M.F."/>
            <person name="Cong E.H."/>
            <person name="Eikeseth-Otteraa H."/>
            <person name="Noel B."/>
            <person name="Anthouard V."/>
            <person name="Porcel B.M."/>
            <person name="Kachouri-Lafond R."/>
            <person name="Nishino A."/>
            <person name="Ugolini M."/>
            <person name="Chourrout P."/>
            <person name="Nishida H."/>
            <person name="Aasland R."/>
            <person name="Huzurbazar S."/>
            <person name="Westhof E."/>
            <person name="Delsuc F."/>
            <person name="Lehrach H."/>
            <person name="Reinhardt R."/>
            <person name="Weissenbach J."/>
            <person name="Roy S.W."/>
            <person name="Artiguenave F."/>
            <person name="Postlethwait J.H."/>
            <person name="Manak J.R."/>
            <person name="Thompson E.M."/>
            <person name="Jaillon O."/>
            <person name="Du Pasquier L."/>
            <person name="Boudinot P."/>
            <person name="Liberles D.A."/>
            <person name="Volff J.N."/>
            <person name="Philippe H."/>
            <person name="Lenhard B."/>
            <person name="Roest Crollius H."/>
            <person name="Wincker P."/>
            <person name="Chourrout D."/>
        </authorList>
    </citation>
    <scope>NUCLEOTIDE SEQUENCE [LARGE SCALE GENOMIC DNA]</scope>
</reference>
<accession>E4XP62</accession>
<dbReference type="InterPro" id="IPR050309">
    <property type="entry name" value="Type-B_Carboxylest/Lipase"/>
</dbReference>
<dbReference type="FunCoup" id="E4XP62">
    <property type="interactions" value="1"/>
</dbReference>
<evidence type="ECO:0000313" key="2">
    <source>
        <dbReference type="EMBL" id="CBY11650.1"/>
    </source>
</evidence>
<protein>
    <recommendedName>
        <fullName evidence="1">Carboxylesterase type B domain-containing protein</fullName>
    </recommendedName>
</protein>
<dbReference type="ESTHER" id="oikdi-e4xp62">
    <property type="family name" value="Carb_B_Chordata"/>
</dbReference>
<evidence type="ECO:0000259" key="1">
    <source>
        <dbReference type="Pfam" id="PF00135"/>
    </source>
</evidence>
<dbReference type="Pfam" id="PF00135">
    <property type="entry name" value="COesterase"/>
    <property type="match status" value="1"/>
</dbReference>
<dbReference type="InterPro" id="IPR002018">
    <property type="entry name" value="CarbesteraseB"/>
</dbReference>
<evidence type="ECO:0000313" key="3">
    <source>
        <dbReference type="Proteomes" id="UP000001307"/>
    </source>
</evidence>
<gene>
    <name evidence="2" type="ORF">GSOID_T00016824001</name>
</gene>
<dbReference type="OrthoDB" id="408631at2759"/>
<keyword evidence="3" id="KW-1185">Reference proteome</keyword>
<name>E4XP62_OIKDI</name>
<dbReference type="PANTHER" id="PTHR11559">
    <property type="entry name" value="CARBOXYLESTERASE"/>
    <property type="match status" value="1"/>
</dbReference>
<dbReference type="InterPro" id="IPR029058">
    <property type="entry name" value="AB_hydrolase_fold"/>
</dbReference>
<feature type="domain" description="Carboxylesterase type B" evidence="1">
    <location>
        <begin position="3"/>
        <end position="503"/>
    </location>
</feature>
<dbReference type="Gene3D" id="3.40.50.1820">
    <property type="entry name" value="alpha/beta hydrolase"/>
    <property type="match status" value="1"/>
</dbReference>